<sequence>MQWYRNRVLKDAIISPQGSFGDSLKCREFCYSLPTCGGVSYNVSSNTCYVLFKLFEFAQLDTSMGVNTFIPSFLHSQPQPLAKRVIEQVQFNIANEEISFEIPLNLLMPDQVTLWLKPPPFVVFFGITHSLSENFSLSYVDFGQDDNRLDEERVAMS</sequence>
<evidence type="ECO:0000259" key="1">
    <source>
        <dbReference type="Pfam" id="PF00024"/>
    </source>
</evidence>
<evidence type="ECO:0000313" key="2">
    <source>
        <dbReference type="EMBL" id="VEL41749.1"/>
    </source>
</evidence>
<dbReference type="InterPro" id="IPR003609">
    <property type="entry name" value="Pan_app"/>
</dbReference>
<gene>
    <name evidence="2" type="ORF">PXEA_LOCUS35189</name>
</gene>
<evidence type="ECO:0000313" key="3">
    <source>
        <dbReference type="Proteomes" id="UP000784294"/>
    </source>
</evidence>
<organism evidence="2 3">
    <name type="scientific">Protopolystoma xenopodis</name>
    <dbReference type="NCBI Taxonomy" id="117903"/>
    <lineage>
        <taxon>Eukaryota</taxon>
        <taxon>Metazoa</taxon>
        <taxon>Spiralia</taxon>
        <taxon>Lophotrochozoa</taxon>
        <taxon>Platyhelminthes</taxon>
        <taxon>Monogenea</taxon>
        <taxon>Polyopisthocotylea</taxon>
        <taxon>Polystomatidea</taxon>
        <taxon>Polystomatidae</taxon>
        <taxon>Protopolystoma</taxon>
    </lineage>
</organism>
<accession>A0A448XPG7</accession>
<dbReference type="EMBL" id="CAAALY010270839">
    <property type="protein sequence ID" value="VEL41749.1"/>
    <property type="molecule type" value="Genomic_DNA"/>
</dbReference>
<keyword evidence="3" id="KW-1185">Reference proteome</keyword>
<protein>
    <recommendedName>
        <fullName evidence="1">Apple domain-containing protein</fullName>
    </recommendedName>
</protein>
<proteinExistence type="predicted"/>
<comment type="caution">
    <text evidence="2">The sequence shown here is derived from an EMBL/GenBank/DDBJ whole genome shotgun (WGS) entry which is preliminary data.</text>
</comment>
<reference evidence="2" key="1">
    <citation type="submission" date="2018-11" db="EMBL/GenBank/DDBJ databases">
        <authorList>
            <consortium name="Pathogen Informatics"/>
        </authorList>
    </citation>
    <scope>NUCLEOTIDE SEQUENCE</scope>
</reference>
<name>A0A448XPG7_9PLAT</name>
<feature type="domain" description="Apple" evidence="1">
    <location>
        <begin position="4"/>
        <end position="50"/>
    </location>
</feature>
<dbReference type="Proteomes" id="UP000784294">
    <property type="component" value="Unassembled WGS sequence"/>
</dbReference>
<dbReference type="AlphaFoldDB" id="A0A448XPG7"/>
<dbReference type="Pfam" id="PF00024">
    <property type="entry name" value="PAN_1"/>
    <property type="match status" value="1"/>
</dbReference>